<feature type="domain" description="Glucose-methanol-choline oxidoreductase N-terminal" evidence="4">
    <location>
        <begin position="192"/>
        <end position="206"/>
    </location>
</feature>
<dbReference type="InterPro" id="IPR012132">
    <property type="entry name" value="GMC_OxRdtase"/>
</dbReference>
<dbReference type="Pfam" id="PF05199">
    <property type="entry name" value="GMC_oxred_C"/>
    <property type="match status" value="1"/>
</dbReference>
<comment type="caution">
    <text evidence="5">The sequence shown here is derived from an EMBL/GenBank/DDBJ whole genome shotgun (WGS) entry which is preliminary data.</text>
</comment>
<name>A0AAV8XFI9_9CUCU</name>
<accession>A0AAV8XFI9</accession>
<dbReference type="PROSITE" id="PS00624">
    <property type="entry name" value="GMC_OXRED_2"/>
    <property type="match status" value="1"/>
</dbReference>
<dbReference type="InterPro" id="IPR007867">
    <property type="entry name" value="GMC_OxRtase_C"/>
</dbReference>
<comment type="cofactor">
    <cofactor evidence="3">
        <name>FAD</name>
        <dbReference type="ChEBI" id="CHEBI:57692"/>
    </cofactor>
</comment>
<organism evidence="5 6">
    <name type="scientific">Rhamnusium bicolor</name>
    <dbReference type="NCBI Taxonomy" id="1586634"/>
    <lineage>
        <taxon>Eukaryota</taxon>
        <taxon>Metazoa</taxon>
        <taxon>Ecdysozoa</taxon>
        <taxon>Arthropoda</taxon>
        <taxon>Hexapoda</taxon>
        <taxon>Insecta</taxon>
        <taxon>Pterygota</taxon>
        <taxon>Neoptera</taxon>
        <taxon>Endopterygota</taxon>
        <taxon>Coleoptera</taxon>
        <taxon>Polyphaga</taxon>
        <taxon>Cucujiformia</taxon>
        <taxon>Chrysomeloidea</taxon>
        <taxon>Cerambycidae</taxon>
        <taxon>Lepturinae</taxon>
        <taxon>Rhagiini</taxon>
        <taxon>Rhamnusium</taxon>
    </lineage>
</organism>
<feature type="binding site" evidence="3">
    <location>
        <position position="155"/>
    </location>
    <ligand>
        <name>FAD</name>
        <dbReference type="ChEBI" id="CHEBI:57692"/>
    </ligand>
</feature>
<comment type="similarity">
    <text evidence="1">Belongs to the GMC oxidoreductase family.</text>
</comment>
<keyword evidence="6" id="KW-1185">Reference proteome</keyword>
<dbReference type="Gene3D" id="3.30.560.10">
    <property type="entry name" value="Glucose Oxidase, domain 3"/>
    <property type="match status" value="4"/>
</dbReference>
<dbReference type="GO" id="GO:0050660">
    <property type="term" value="F:flavin adenine dinucleotide binding"/>
    <property type="evidence" value="ECO:0007669"/>
    <property type="project" value="InterPro"/>
</dbReference>
<dbReference type="Pfam" id="PF00732">
    <property type="entry name" value="GMC_oxred_N"/>
    <property type="match status" value="1"/>
</dbReference>
<reference evidence="5" key="1">
    <citation type="journal article" date="2023" name="Insect Mol. Biol.">
        <title>Genome sequencing provides insights into the evolution of gene families encoding plant cell wall-degrading enzymes in longhorned beetles.</title>
        <authorList>
            <person name="Shin N.R."/>
            <person name="Okamura Y."/>
            <person name="Kirsch R."/>
            <person name="Pauchet Y."/>
        </authorList>
    </citation>
    <scope>NUCLEOTIDE SEQUENCE</scope>
    <source>
        <strain evidence="5">RBIC_L_NR</strain>
    </source>
</reference>
<dbReference type="EMBL" id="JANEYF010003315">
    <property type="protein sequence ID" value="KAJ8937526.1"/>
    <property type="molecule type" value="Genomic_DNA"/>
</dbReference>
<feature type="active site" description="Proton acceptor" evidence="2">
    <location>
        <position position="484"/>
    </location>
</feature>
<evidence type="ECO:0000256" key="2">
    <source>
        <dbReference type="PIRSR" id="PIRSR000137-1"/>
    </source>
</evidence>
<dbReference type="InterPro" id="IPR036188">
    <property type="entry name" value="FAD/NAD-bd_sf"/>
</dbReference>
<keyword evidence="3" id="KW-0285">Flavoprotein</keyword>
<dbReference type="PIRSF" id="PIRSF000137">
    <property type="entry name" value="Alcohol_oxidase"/>
    <property type="match status" value="1"/>
</dbReference>
<protein>
    <recommendedName>
        <fullName evidence="4">Glucose-methanol-choline oxidoreductase N-terminal domain-containing protein</fullName>
    </recommendedName>
</protein>
<dbReference type="InterPro" id="IPR000172">
    <property type="entry name" value="GMC_OxRdtase_N"/>
</dbReference>
<proteinExistence type="inferred from homology"/>
<evidence type="ECO:0000259" key="4">
    <source>
        <dbReference type="PROSITE" id="PS00624"/>
    </source>
</evidence>
<evidence type="ECO:0000256" key="1">
    <source>
        <dbReference type="ARBA" id="ARBA00010790"/>
    </source>
</evidence>
<evidence type="ECO:0000313" key="5">
    <source>
        <dbReference type="EMBL" id="KAJ8937526.1"/>
    </source>
</evidence>
<dbReference type="Proteomes" id="UP001162156">
    <property type="component" value="Unassembled WGS sequence"/>
</dbReference>
<keyword evidence="3" id="KW-0274">FAD</keyword>
<dbReference type="PANTHER" id="PTHR11552:SF227">
    <property type="entry name" value="GLUCOSE DEHYDROGENASE [FAD, QUINONE]-LIKE PROTEIN"/>
    <property type="match status" value="1"/>
</dbReference>
<dbReference type="GO" id="GO:0016614">
    <property type="term" value="F:oxidoreductase activity, acting on CH-OH group of donors"/>
    <property type="evidence" value="ECO:0007669"/>
    <property type="project" value="InterPro"/>
</dbReference>
<evidence type="ECO:0000256" key="3">
    <source>
        <dbReference type="PIRSR" id="PIRSR000137-2"/>
    </source>
</evidence>
<dbReference type="AlphaFoldDB" id="A0AAV8XFI9"/>
<evidence type="ECO:0000313" key="6">
    <source>
        <dbReference type="Proteomes" id="UP001162156"/>
    </source>
</evidence>
<dbReference type="PANTHER" id="PTHR11552">
    <property type="entry name" value="GLUCOSE-METHANOL-CHOLINE GMC OXIDOREDUCTASE"/>
    <property type="match status" value="1"/>
</dbReference>
<feature type="active site" description="Proton donor" evidence="2">
    <location>
        <position position="440"/>
    </location>
</feature>
<dbReference type="SUPFAM" id="SSF51905">
    <property type="entry name" value="FAD/NAD(P)-binding domain"/>
    <property type="match status" value="1"/>
</dbReference>
<dbReference type="SUPFAM" id="SSF54373">
    <property type="entry name" value="FAD-linked reductases, C-terminal domain"/>
    <property type="match status" value="1"/>
</dbReference>
<dbReference type="Gene3D" id="3.50.50.60">
    <property type="entry name" value="FAD/NAD(P)-binding domain"/>
    <property type="match status" value="4"/>
</dbReference>
<gene>
    <name evidence="5" type="ORF">NQ314_011805</name>
</gene>
<sequence length="508" mass="57089">MIKKINKNDEYDFIIIGSGSAGSVIANRLSENSNWKVLLLEAGQRANVFTKVPPYSPSVPANSVQLEETSATVLFIKKGGYLSVEYPYASKLTAAFLKAGKELGEDLVDYNSPNFMGFSRIQANLKHGQRHSVAAAFLDPFLDRPNLQIVTSARVNKILIDPGTKEAYGVEFYKKHIKHTVKARKEVILSAGSFHSPQLLMVSGVGPKEHLRELVALLHNERPITPMESQQYKHPTILYWKVQIEHMRIPLIQNLPVGESLYDHVSFLGLIFTINQTVVSTALALNPVESLKWLFKGTGFLTSLGGVEALAYIKTEQSVETENYPDIELILASIGSLQFDYGIISRRELRVKLDFYKEYFRPLENKPCYAMLPMLLHPKSKGYLKLRSKNLFDPPLLYGNYFSDPENHDLKTLISCEMFIFDSDAYWECALRSLGVTLHHQISTCKMGPENDPESVVDNRLRVYGVKNLRVADTSIIPVTLSAHTSAPGMMIGEKASDIIKEDWKFDG</sequence>